<name>A0A899FVP4_9ASCO</name>
<dbReference type="InterPro" id="IPR053000">
    <property type="entry name" value="WSS1-like_metalloprotease"/>
</dbReference>
<dbReference type="PANTHER" id="PTHR46622:SF1">
    <property type="entry name" value="DNA-DEPENDENT METALLOPROTEASE WSS1"/>
    <property type="match status" value="1"/>
</dbReference>
<dbReference type="SMART" id="SM00547">
    <property type="entry name" value="ZnF_RBZ"/>
    <property type="match status" value="2"/>
</dbReference>
<dbReference type="InterPro" id="IPR036443">
    <property type="entry name" value="Znf_RanBP2_sf"/>
</dbReference>
<feature type="domain" description="RanBP2-type" evidence="5">
    <location>
        <begin position="117"/>
        <end position="146"/>
    </location>
</feature>
<reference evidence="6" key="1">
    <citation type="submission" date="2020-06" db="EMBL/GenBank/DDBJ databases">
        <title>Genomes of multiple members of Pneumocystis genus reveal paths to human pathogen Pneumocystis jirovecii.</title>
        <authorList>
            <person name="Cisse O.H."/>
            <person name="Ma L."/>
            <person name="Dekker J."/>
            <person name="Khil P."/>
            <person name="Jo J."/>
            <person name="Brenchley J."/>
            <person name="Blair R."/>
            <person name="Pahar B."/>
            <person name="Chabe M."/>
            <person name="Van Rompay K.A."/>
            <person name="Keesler R."/>
            <person name="Sukura A."/>
            <person name="Hirsch V."/>
            <person name="Kutty G."/>
            <person name="Liu Y."/>
            <person name="Peng L."/>
            <person name="Chen J."/>
            <person name="Song J."/>
            <person name="Weissenbacher-Lang C."/>
            <person name="Xu J."/>
            <person name="Upham N.S."/>
            <person name="Stajich J.E."/>
            <person name="Cuomo C.A."/>
            <person name="Cushion M.T."/>
            <person name="Kovacs J.A."/>
        </authorList>
    </citation>
    <scope>NUCLEOTIDE SEQUENCE</scope>
    <source>
        <strain evidence="6">2A</strain>
    </source>
</reference>
<dbReference type="GO" id="GO:0008237">
    <property type="term" value="F:metallopeptidase activity"/>
    <property type="evidence" value="ECO:0007669"/>
    <property type="project" value="TreeGrafter"/>
</dbReference>
<evidence type="ECO:0000256" key="3">
    <source>
        <dbReference type="ARBA" id="ARBA00022833"/>
    </source>
</evidence>
<dbReference type="OrthoDB" id="261960at2759"/>
<evidence type="ECO:0000256" key="2">
    <source>
        <dbReference type="ARBA" id="ARBA00022771"/>
    </source>
</evidence>
<accession>A0A899FVP4</accession>
<proteinExistence type="predicted"/>
<evidence type="ECO:0000313" key="7">
    <source>
        <dbReference type="Proteomes" id="UP000663699"/>
    </source>
</evidence>
<keyword evidence="7" id="KW-1185">Reference proteome</keyword>
<dbReference type="Proteomes" id="UP000663699">
    <property type="component" value="Chromosome 3"/>
</dbReference>
<dbReference type="Gene3D" id="2.30.30.380">
    <property type="entry name" value="Zn-finger domain of Sec23/24"/>
    <property type="match status" value="1"/>
</dbReference>
<keyword evidence="2 4" id="KW-0863">Zinc-finger</keyword>
<dbReference type="EMBL" id="CP054534">
    <property type="protein sequence ID" value="QSL64703.1"/>
    <property type="molecule type" value="Genomic_DNA"/>
</dbReference>
<sequence>MSHDSLYYKTSVLDERKLPNSLTNGSGSRLGGIGNVENKPLRDLIREATEKRIKNLKWCILESDIVIEDDEIYDGSKKDVLSSESLESGSDLNNPQLKKKMKGLTSKTEFFEKDVVLEDSWSCTFCTFKNNRDHLQCKACLSERSFNTFQFFKKWKCIICSYFNEKQQYSCEFCNTIRA</sequence>
<keyword evidence="1" id="KW-0479">Metal-binding</keyword>
<dbReference type="GO" id="GO:0005634">
    <property type="term" value="C:nucleus"/>
    <property type="evidence" value="ECO:0007669"/>
    <property type="project" value="TreeGrafter"/>
</dbReference>
<gene>
    <name evidence="6" type="ORF">MERGE_002005</name>
</gene>
<dbReference type="SUPFAM" id="SSF90209">
    <property type="entry name" value="Ran binding protein zinc finger-like"/>
    <property type="match status" value="2"/>
</dbReference>
<dbReference type="PROSITE" id="PS50199">
    <property type="entry name" value="ZF_RANBP2_2"/>
    <property type="match status" value="1"/>
</dbReference>
<dbReference type="PANTHER" id="PTHR46622">
    <property type="entry name" value="DNA-DEPENDENT METALLOPROTEASE WSS1"/>
    <property type="match status" value="1"/>
</dbReference>
<organism evidence="6 7">
    <name type="scientific">Pneumocystis wakefieldiae</name>
    <dbReference type="NCBI Taxonomy" id="38082"/>
    <lineage>
        <taxon>Eukaryota</taxon>
        <taxon>Fungi</taxon>
        <taxon>Dikarya</taxon>
        <taxon>Ascomycota</taxon>
        <taxon>Taphrinomycotina</taxon>
        <taxon>Pneumocystomycetes</taxon>
        <taxon>Pneumocystaceae</taxon>
        <taxon>Pneumocystis</taxon>
    </lineage>
</organism>
<evidence type="ECO:0000256" key="1">
    <source>
        <dbReference type="ARBA" id="ARBA00022723"/>
    </source>
</evidence>
<keyword evidence="3" id="KW-0862">Zinc</keyword>
<evidence type="ECO:0000313" key="6">
    <source>
        <dbReference type="EMBL" id="QSL64703.1"/>
    </source>
</evidence>
<dbReference type="GO" id="GO:0008270">
    <property type="term" value="F:zinc ion binding"/>
    <property type="evidence" value="ECO:0007669"/>
    <property type="project" value="UniProtKB-KW"/>
</dbReference>
<dbReference type="GO" id="GO:0006281">
    <property type="term" value="P:DNA repair"/>
    <property type="evidence" value="ECO:0007669"/>
    <property type="project" value="TreeGrafter"/>
</dbReference>
<evidence type="ECO:0000259" key="5">
    <source>
        <dbReference type="PROSITE" id="PS50199"/>
    </source>
</evidence>
<protein>
    <recommendedName>
        <fullName evidence="5">RanBP2-type domain-containing protein</fullName>
    </recommendedName>
</protein>
<dbReference type="AlphaFoldDB" id="A0A899FVP4"/>
<dbReference type="PROSITE" id="PS01358">
    <property type="entry name" value="ZF_RANBP2_1"/>
    <property type="match status" value="2"/>
</dbReference>
<dbReference type="InterPro" id="IPR001876">
    <property type="entry name" value="Znf_RanBP2"/>
</dbReference>
<evidence type="ECO:0000256" key="4">
    <source>
        <dbReference type="PROSITE-ProRule" id="PRU00322"/>
    </source>
</evidence>